<dbReference type="Proteomes" id="UP001060215">
    <property type="component" value="Chromosome 8"/>
</dbReference>
<sequence>MQLEKMAGKCGKGLFGRKDHSRGCGCQGEGKNAFCLSTIFHSTECKMSLVHIVVAVICLDGDGCKIRTGSLIIEEDSNLDTSIACDSCNVCTKEL</sequence>
<evidence type="ECO:0000313" key="1">
    <source>
        <dbReference type="EMBL" id="KAI8000100.1"/>
    </source>
</evidence>
<name>A0ACC0GGD3_9ERIC</name>
<organism evidence="1 2">
    <name type="scientific">Camellia lanceoleosa</name>
    <dbReference type="NCBI Taxonomy" id="1840588"/>
    <lineage>
        <taxon>Eukaryota</taxon>
        <taxon>Viridiplantae</taxon>
        <taxon>Streptophyta</taxon>
        <taxon>Embryophyta</taxon>
        <taxon>Tracheophyta</taxon>
        <taxon>Spermatophyta</taxon>
        <taxon>Magnoliopsida</taxon>
        <taxon>eudicotyledons</taxon>
        <taxon>Gunneridae</taxon>
        <taxon>Pentapetalae</taxon>
        <taxon>asterids</taxon>
        <taxon>Ericales</taxon>
        <taxon>Theaceae</taxon>
        <taxon>Camellia</taxon>
    </lineage>
</organism>
<evidence type="ECO:0000313" key="2">
    <source>
        <dbReference type="Proteomes" id="UP001060215"/>
    </source>
</evidence>
<dbReference type="EMBL" id="CM045765">
    <property type="protein sequence ID" value="KAI8000100.1"/>
    <property type="molecule type" value="Genomic_DNA"/>
</dbReference>
<reference evidence="1 2" key="1">
    <citation type="journal article" date="2022" name="Plant J.">
        <title>Chromosome-level genome of Camellia lanceoleosa provides a valuable resource for understanding genome evolution and self-incompatibility.</title>
        <authorList>
            <person name="Gong W."/>
            <person name="Xiao S."/>
            <person name="Wang L."/>
            <person name="Liao Z."/>
            <person name="Chang Y."/>
            <person name="Mo W."/>
            <person name="Hu G."/>
            <person name="Li W."/>
            <person name="Zhao G."/>
            <person name="Zhu H."/>
            <person name="Hu X."/>
            <person name="Ji K."/>
            <person name="Xiang X."/>
            <person name="Song Q."/>
            <person name="Yuan D."/>
            <person name="Jin S."/>
            <person name="Zhang L."/>
        </authorList>
    </citation>
    <scope>NUCLEOTIDE SEQUENCE [LARGE SCALE GENOMIC DNA]</scope>
    <source>
        <strain evidence="1">SQ_2022a</strain>
    </source>
</reference>
<protein>
    <submittedName>
        <fullName evidence="1">Uncharacterized protein</fullName>
    </submittedName>
</protein>
<accession>A0ACC0GGD3</accession>
<gene>
    <name evidence="1" type="ORF">LOK49_LG09G02511</name>
</gene>
<proteinExistence type="predicted"/>
<keyword evidence="2" id="KW-1185">Reference proteome</keyword>
<comment type="caution">
    <text evidence="1">The sequence shown here is derived from an EMBL/GenBank/DDBJ whole genome shotgun (WGS) entry which is preliminary data.</text>
</comment>